<dbReference type="SMART" id="SM00830">
    <property type="entry name" value="CM_2"/>
    <property type="match status" value="1"/>
</dbReference>
<proteinExistence type="predicted"/>
<organism evidence="2 3">
    <name type="scientific">Candidatus Falkowbacteria bacterium CG10_big_fil_rev_8_21_14_0_10_43_10</name>
    <dbReference type="NCBI Taxonomy" id="1974567"/>
    <lineage>
        <taxon>Bacteria</taxon>
        <taxon>Candidatus Falkowiibacteriota</taxon>
    </lineage>
</organism>
<evidence type="ECO:0000313" key="2">
    <source>
        <dbReference type="EMBL" id="PIR93088.1"/>
    </source>
</evidence>
<dbReference type="Gene3D" id="1.20.59.10">
    <property type="entry name" value="Chorismate mutase"/>
    <property type="match status" value="1"/>
</dbReference>
<comment type="caution">
    <text evidence="2">The sequence shown here is derived from an EMBL/GenBank/DDBJ whole genome shotgun (WGS) entry which is preliminary data.</text>
</comment>
<dbReference type="GO" id="GO:0046417">
    <property type="term" value="P:chorismate metabolic process"/>
    <property type="evidence" value="ECO:0007669"/>
    <property type="project" value="InterPro"/>
</dbReference>
<protein>
    <recommendedName>
        <fullName evidence="1">Chorismate mutase domain-containing protein</fullName>
    </recommendedName>
</protein>
<dbReference type="AlphaFoldDB" id="A0A2H0V215"/>
<dbReference type="SUPFAM" id="SSF48600">
    <property type="entry name" value="Chorismate mutase II"/>
    <property type="match status" value="2"/>
</dbReference>
<reference evidence="3" key="1">
    <citation type="submission" date="2017-09" db="EMBL/GenBank/DDBJ databases">
        <title>Depth-based differentiation of microbial function through sediment-hosted aquifers and enrichment of novel symbionts in the deep terrestrial subsurface.</title>
        <authorList>
            <person name="Probst A.J."/>
            <person name="Ladd B."/>
            <person name="Jarett J.K."/>
            <person name="Geller-Mcgrath D.E."/>
            <person name="Sieber C.M.K."/>
            <person name="Emerson J.B."/>
            <person name="Anantharaman K."/>
            <person name="Thomas B.C."/>
            <person name="Malmstrom R."/>
            <person name="Stieglmeier M."/>
            <person name="Klingl A."/>
            <person name="Woyke T."/>
            <person name="Ryan C.M."/>
            <person name="Banfield J.F."/>
        </authorList>
    </citation>
    <scope>NUCLEOTIDE SEQUENCE [LARGE SCALE GENOMIC DNA]</scope>
</reference>
<dbReference type="InterPro" id="IPR036263">
    <property type="entry name" value="Chorismate_II_sf"/>
</dbReference>
<dbReference type="InterPro" id="IPR036979">
    <property type="entry name" value="CM_dom_sf"/>
</dbReference>
<dbReference type="EMBL" id="PFAR01000033">
    <property type="protein sequence ID" value="PIR93088.1"/>
    <property type="molecule type" value="Genomic_DNA"/>
</dbReference>
<dbReference type="GO" id="GO:0004106">
    <property type="term" value="F:chorismate mutase activity"/>
    <property type="evidence" value="ECO:0007669"/>
    <property type="project" value="InterPro"/>
</dbReference>
<dbReference type="PROSITE" id="PS51168">
    <property type="entry name" value="CHORISMATE_MUT_2"/>
    <property type="match status" value="1"/>
</dbReference>
<accession>A0A2H0V215</accession>
<evidence type="ECO:0000313" key="3">
    <source>
        <dbReference type="Proteomes" id="UP000228626"/>
    </source>
</evidence>
<dbReference type="Proteomes" id="UP000228626">
    <property type="component" value="Unassembled WGS sequence"/>
</dbReference>
<dbReference type="InterPro" id="IPR002701">
    <property type="entry name" value="CM_II_prokaryot"/>
</dbReference>
<dbReference type="Pfam" id="PF01817">
    <property type="entry name" value="CM_2"/>
    <property type="match status" value="1"/>
</dbReference>
<sequence>MPAINNLNQLAHLRAEIDKVDEKIIEILAEMQGKFKRRGAGSKPEVEKVQQVFEKLPVAGGDILREEFISKVIEIVVRDLSLESAIYSFPNVAQEINKLLQLIKARMEISIAAGEVKKERGLSIFNKERERIVKGQWMLAATEKNLDGFFFHDVIEALLLESRLLQFKIKERQ</sequence>
<gene>
    <name evidence="2" type="ORF">COT99_02790</name>
</gene>
<name>A0A2H0V215_9BACT</name>
<evidence type="ECO:0000259" key="1">
    <source>
        <dbReference type="PROSITE" id="PS51168"/>
    </source>
</evidence>
<feature type="domain" description="Chorismate mutase" evidence="1">
    <location>
        <begin position="76"/>
        <end position="170"/>
    </location>
</feature>